<dbReference type="SUPFAM" id="SSF81383">
    <property type="entry name" value="F-box domain"/>
    <property type="match status" value="1"/>
</dbReference>
<dbReference type="OrthoDB" id="4662895at2759"/>
<evidence type="ECO:0000313" key="2">
    <source>
        <dbReference type="Proteomes" id="UP000319160"/>
    </source>
</evidence>
<proteinExistence type="predicted"/>
<reference evidence="2" key="1">
    <citation type="submission" date="2019-06" db="EMBL/GenBank/DDBJ databases">
        <title>Draft genome sequence of the griseofulvin-producing fungus Xylaria cubensis strain G536.</title>
        <authorList>
            <person name="Mead M.E."/>
            <person name="Raja H.A."/>
            <person name="Steenwyk J.L."/>
            <person name="Knowles S.L."/>
            <person name="Oberlies N.H."/>
            <person name="Rokas A."/>
        </authorList>
    </citation>
    <scope>NUCLEOTIDE SEQUENCE [LARGE SCALE GENOMIC DNA]</scope>
    <source>
        <strain evidence="2">G536</strain>
    </source>
</reference>
<dbReference type="AlphaFoldDB" id="A0A553HNS3"/>
<gene>
    <name evidence="1" type="ORF">FHL15_009530</name>
</gene>
<protein>
    <recommendedName>
        <fullName evidence="3">F-box domain-containing protein</fullName>
    </recommendedName>
</protein>
<dbReference type="EMBL" id="VFLP01000065">
    <property type="protein sequence ID" value="TRX89621.1"/>
    <property type="molecule type" value="Genomic_DNA"/>
</dbReference>
<comment type="caution">
    <text evidence="1">The sequence shown here is derived from an EMBL/GenBank/DDBJ whole genome shotgun (WGS) entry which is preliminary data.</text>
</comment>
<evidence type="ECO:0008006" key="3">
    <source>
        <dbReference type="Google" id="ProtNLM"/>
    </source>
</evidence>
<evidence type="ECO:0000313" key="1">
    <source>
        <dbReference type="EMBL" id="TRX89621.1"/>
    </source>
</evidence>
<organism evidence="1 2">
    <name type="scientific">Xylaria flabelliformis</name>
    <dbReference type="NCBI Taxonomy" id="2512241"/>
    <lineage>
        <taxon>Eukaryota</taxon>
        <taxon>Fungi</taxon>
        <taxon>Dikarya</taxon>
        <taxon>Ascomycota</taxon>
        <taxon>Pezizomycotina</taxon>
        <taxon>Sordariomycetes</taxon>
        <taxon>Xylariomycetidae</taxon>
        <taxon>Xylariales</taxon>
        <taxon>Xylariaceae</taxon>
        <taxon>Xylaria</taxon>
    </lineage>
</organism>
<dbReference type="InterPro" id="IPR036047">
    <property type="entry name" value="F-box-like_dom_sf"/>
</dbReference>
<name>A0A553HNS3_9PEZI</name>
<accession>A0A553HNS3</accession>
<dbReference type="Proteomes" id="UP000319160">
    <property type="component" value="Unassembled WGS sequence"/>
</dbReference>
<keyword evidence="2" id="KW-1185">Reference proteome</keyword>
<sequence>MCLPYELKSMIFAALSDDPNMIIALAKTCKKFYNVYYDDKKGRFKYAEDLIQKTVGCYSRSVLKLGILTVKSTCHLGKKPDFQDFDIYEHNEHWEFTAKDFEIVRSSKFESEIREAYRKAQDHEAEAKIVYGFDNEHEAQNAYGSGADEGASKQPVDISIGHIELEVQQLITCWDNFTALFGPHWPKLSSLMDRVSDTK</sequence>